<reference evidence="2 3" key="1">
    <citation type="submission" date="2021-03" db="EMBL/GenBank/DDBJ databases">
        <title>Aliifodinibius sp. nov., a new bacterium isolated from saline soil.</title>
        <authorList>
            <person name="Galisteo C."/>
            <person name="De La Haba R."/>
            <person name="Sanchez-Porro C."/>
            <person name="Ventosa A."/>
        </authorList>
    </citation>
    <scope>NUCLEOTIDE SEQUENCE [LARGE SCALE GENOMIC DNA]</scope>
    <source>
        <strain evidence="2 3">1BSP15-2V2</strain>
    </source>
</reference>
<protein>
    <submittedName>
        <fullName evidence="2">Tetratricopeptide repeat protein</fullName>
    </submittedName>
</protein>
<evidence type="ECO:0000313" key="3">
    <source>
        <dbReference type="Proteomes" id="UP001207918"/>
    </source>
</evidence>
<keyword evidence="1" id="KW-0802">TPR repeat</keyword>
<sequence>MIYSYTRIASLALAFGFFFGCSVIKNSSNTSSGPIAGDLTKQQLAKRLDAIQNELGDTPNNPKLYYEKGLLLTKWTQKKQQPSQRTPLYREADKALFTADSLIDHSPTAKIDSSIQTDQLRRVAWTNEHNQGIKVSQNARSKNDFLRSATHFSNAAAIMPDSVTSYQKAGEAFYNADSLPEAIQILENARRHIDPLPVELLESLGYLYLETDNADQAVPVFEKARTLDQRNFNIMHGLSNAYIRSGRHQKAITLLQLLTERQPNNTTYQLALGAQLYEAGNDQLKLLVNNLNDQQKFEEQFFTVANSFMDRAEEQYNAIVGEKSSNKEIITTVAQFHQNRAAQYQKLLPYLPSSKKKNIASIIERSISASIPLLQQLAKQNPSDQVWQSLYQAYNYLGMQEEAQKAKANI</sequence>
<comment type="caution">
    <text evidence="2">The sequence shown here is derived from an EMBL/GenBank/DDBJ whole genome shotgun (WGS) entry which is preliminary data.</text>
</comment>
<dbReference type="SMART" id="SM00028">
    <property type="entry name" value="TPR"/>
    <property type="match status" value="3"/>
</dbReference>
<proteinExistence type="predicted"/>
<dbReference type="EMBL" id="JAGGJA010000002">
    <property type="protein sequence ID" value="MCW9705890.1"/>
    <property type="molecule type" value="Genomic_DNA"/>
</dbReference>
<evidence type="ECO:0000313" key="2">
    <source>
        <dbReference type="EMBL" id="MCW9705890.1"/>
    </source>
</evidence>
<accession>A0ABT3PIX0</accession>
<dbReference type="Pfam" id="PF14559">
    <property type="entry name" value="TPR_19"/>
    <property type="match status" value="1"/>
</dbReference>
<dbReference type="InterPro" id="IPR019734">
    <property type="entry name" value="TPR_rpt"/>
</dbReference>
<keyword evidence="3" id="KW-1185">Reference proteome</keyword>
<dbReference type="RefSeq" id="WP_265764582.1">
    <property type="nucleotide sequence ID" value="NZ_JAGGJA010000002.1"/>
</dbReference>
<dbReference type="PROSITE" id="PS51257">
    <property type="entry name" value="PROKAR_LIPOPROTEIN"/>
    <property type="match status" value="1"/>
</dbReference>
<name>A0ABT3PIX0_9BACT</name>
<dbReference type="PROSITE" id="PS50005">
    <property type="entry name" value="TPR"/>
    <property type="match status" value="1"/>
</dbReference>
<dbReference type="Gene3D" id="1.25.40.10">
    <property type="entry name" value="Tetratricopeptide repeat domain"/>
    <property type="match status" value="1"/>
</dbReference>
<feature type="repeat" description="TPR" evidence="1">
    <location>
        <begin position="198"/>
        <end position="231"/>
    </location>
</feature>
<dbReference type="Proteomes" id="UP001207918">
    <property type="component" value="Unassembled WGS sequence"/>
</dbReference>
<dbReference type="SUPFAM" id="SSF48452">
    <property type="entry name" value="TPR-like"/>
    <property type="match status" value="1"/>
</dbReference>
<organism evidence="2 3">
    <name type="scientific">Fodinibius salsisoli</name>
    <dbReference type="NCBI Taxonomy" id="2820877"/>
    <lineage>
        <taxon>Bacteria</taxon>
        <taxon>Pseudomonadati</taxon>
        <taxon>Balneolota</taxon>
        <taxon>Balneolia</taxon>
        <taxon>Balneolales</taxon>
        <taxon>Balneolaceae</taxon>
        <taxon>Fodinibius</taxon>
    </lineage>
</organism>
<gene>
    <name evidence="2" type="ORF">J6I44_03455</name>
</gene>
<dbReference type="InterPro" id="IPR011990">
    <property type="entry name" value="TPR-like_helical_dom_sf"/>
</dbReference>
<evidence type="ECO:0000256" key="1">
    <source>
        <dbReference type="PROSITE-ProRule" id="PRU00339"/>
    </source>
</evidence>